<evidence type="ECO:0000313" key="2">
    <source>
        <dbReference type="Proteomes" id="UP000324194"/>
    </source>
</evidence>
<proteinExistence type="predicted"/>
<accession>A0A5E4PGS1</accession>
<dbReference type="RefSeq" id="WP_148338851.1">
    <property type="nucleotide sequence ID" value="NZ_LR699119.1"/>
</dbReference>
<dbReference type="AlphaFoldDB" id="A0A5E4PGS1"/>
<evidence type="ECO:0000313" key="1">
    <source>
        <dbReference type="EMBL" id="VVC75553.1"/>
    </source>
</evidence>
<protein>
    <submittedName>
        <fullName evidence="1">Uncharacterized protein</fullName>
    </submittedName>
</protein>
<dbReference type="SUPFAM" id="SSF48403">
    <property type="entry name" value="Ankyrin repeat"/>
    <property type="match status" value="1"/>
</dbReference>
<dbReference type="Gene3D" id="1.25.40.20">
    <property type="entry name" value="Ankyrin repeat-containing domain"/>
    <property type="match status" value="1"/>
</dbReference>
<organism evidence="1 2">
    <name type="scientific">Aquicella siphonis</name>
    <dbReference type="NCBI Taxonomy" id="254247"/>
    <lineage>
        <taxon>Bacteria</taxon>
        <taxon>Pseudomonadati</taxon>
        <taxon>Pseudomonadota</taxon>
        <taxon>Gammaproteobacteria</taxon>
        <taxon>Legionellales</taxon>
        <taxon>Coxiellaceae</taxon>
        <taxon>Aquicella</taxon>
    </lineage>
</organism>
<dbReference type="EMBL" id="LR699119">
    <property type="protein sequence ID" value="VVC75553.1"/>
    <property type="molecule type" value="Genomic_DNA"/>
</dbReference>
<dbReference type="InterPro" id="IPR036770">
    <property type="entry name" value="Ankyrin_rpt-contain_sf"/>
</dbReference>
<reference evidence="1 2" key="1">
    <citation type="submission" date="2019-08" db="EMBL/GenBank/DDBJ databases">
        <authorList>
            <person name="Guy L."/>
        </authorList>
    </citation>
    <scope>NUCLEOTIDE SEQUENCE [LARGE SCALE GENOMIC DNA]</scope>
    <source>
        <strain evidence="1 2">SGT-108</strain>
    </source>
</reference>
<gene>
    <name evidence="1" type="ORF">AQUSIP_08430</name>
</gene>
<keyword evidence="2" id="KW-1185">Reference proteome</keyword>
<sequence>MQRMPAVNIHVAAAAGDVKRVAEILSDDASLINLADEDGKTPIQVVLARLADLDSQNPNDRANIEKYLILLHMLFDSPKAIFSAVNKGGKSAAEMLPVVMYGHDFRSYQRLIDIMIERNPKLMVDLFHKAIYADNIDLVQYLLEKNRDLIHMRDARGFSPYTLSVAASAGKVELLFQKVFPDEVTREASLRLDFSSAQTAPAIIKAAITYEDESFRMKFENIIDDLYNHPEFRPTMDLVASSLVEKREPGNKVIRIFIAAADNISGLTPKSSGFGDYDTQENVLRLGGSRDEKILAGTLIHEFTHLAAQLTYGNDTIPYPRRQPTAPPSNQEILYKRAIDDTVNLSTSRLFVSEAMEMKLNALLVSRMESYRSKEQSRSLPPGTLSDPEYLVSVPQAMVLYGNIRESATLSALESRGGPLVSFWRDVFNVEVQAAFMHSPLRKFIDTNVPFRPVDFQPPEILTVNTDMITRFVCERRFDLAYGGELMEGYHEGFPLQNRMTQQIIIGNLLDEAIARCLMPDTMSLAQANALINLPILQSQEYSVAYKTVWNALSDLRNSKYRDANPFTLDHVSKGDMKKLQSLIPGELREQLSKEIRLWSESSQDRIRVLEKTVDAVLKTYAKGYAFESKPFQKLKFALIESLNVNLPLSVPVDRQFLKEVLPQMLKDHSLLVPSGGKSRGLFGRETLSINSDKTRVDTAVKSLMAAKPVLGEKEARAFTINHA</sequence>
<dbReference type="Proteomes" id="UP000324194">
    <property type="component" value="Chromosome 1"/>
</dbReference>
<name>A0A5E4PGS1_9COXI</name>
<dbReference type="KEGG" id="asip:AQUSIP_08430"/>
<dbReference type="OrthoDB" id="10006210at2"/>